<evidence type="ECO:0000313" key="3">
    <source>
        <dbReference type="Proteomes" id="UP000235392"/>
    </source>
</evidence>
<sequence>MSFNPHSFNDAEPHYHNAQYQLPIGNHTLAIDEHHLKMMPPPSHPPNLALLILDNVNSSFDANTPINSEDEDDGLDNNGEPKEKVDKHIAVPINIAYTLWVAKKFPNSQVPPLMGQMHAGSQDVSLDHQHHRVELSRL</sequence>
<feature type="region of interest" description="Disordered" evidence="1">
    <location>
        <begin position="61"/>
        <end position="83"/>
    </location>
</feature>
<name>A0A2N5UES3_9BASI</name>
<reference evidence="2 3" key="1">
    <citation type="submission" date="2017-11" db="EMBL/GenBank/DDBJ databases">
        <title>De novo assembly and phasing of dikaryotic genomes from two isolates of Puccinia coronata f. sp. avenae, the causal agent of oat crown rust.</title>
        <authorList>
            <person name="Miller M.E."/>
            <person name="Zhang Y."/>
            <person name="Omidvar V."/>
            <person name="Sperschneider J."/>
            <person name="Schwessinger B."/>
            <person name="Raley C."/>
            <person name="Palmer J.M."/>
            <person name="Garnica D."/>
            <person name="Upadhyaya N."/>
            <person name="Rathjen J."/>
            <person name="Taylor J.M."/>
            <person name="Park R.F."/>
            <person name="Dodds P.N."/>
            <person name="Hirsch C.D."/>
            <person name="Kianian S.F."/>
            <person name="Figueroa M."/>
        </authorList>
    </citation>
    <scope>NUCLEOTIDE SEQUENCE [LARGE SCALE GENOMIC DNA]</scope>
    <source>
        <strain evidence="2">12SD80</strain>
    </source>
</reference>
<gene>
    <name evidence="2" type="ORF">PCASD_12088</name>
</gene>
<dbReference type="AlphaFoldDB" id="A0A2N5UES3"/>
<dbReference type="Proteomes" id="UP000235392">
    <property type="component" value="Unassembled WGS sequence"/>
</dbReference>
<comment type="caution">
    <text evidence="2">The sequence shown here is derived from an EMBL/GenBank/DDBJ whole genome shotgun (WGS) entry which is preliminary data.</text>
</comment>
<dbReference type="EMBL" id="PGCI01000163">
    <property type="protein sequence ID" value="PLW36228.1"/>
    <property type="molecule type" value="Genomic_DNA"/>
</dbReference>
<accession>A0A2N5UES3</accession>
<evidence type="ECO:0000313" key="2">
    <source>
        <dbReference type="EMBL" id="PLW36228.1"/>
    </source>
</evidence>
<organism evidence="2 3">
    <name type="scientific">Puccinia coronata f. sp. avenae</name>
    <dbReference type="NCBI Taxonomy" id="200324"/>
    <lineage>
        <taxon>Eukaryota</taxon>
        <taxon>Fungi</taxon>
        <taxon>Dikarya</taxon>
        <taxon>Basidiomycota</taxon>
        <taxon>Pucciniomycotina</taxon>
        <taxon>Pucciniomycetes</taxon>
        <taxon>Pucciniales</taxon>
        <taxon>Pucciniaceae</taxon>
        <taxon>Puccinia</taxon>
    </lineage>
</organism>
<proteinExistence type="predicted"/>
<protein>
    <submittedName>
        <fullName evidence="2">Uncharacterized protein</fullName>
    </submittedName>
</protein>
<evidence type="ECO:0000256" key="1">
    <source>
        <dbReference type="SAM" id="MobiDB-lite"/>
    </source>
</evidence>